<dbReference type="Gene3D" id="3.90.1200.10">
    <property type="match status" value="1"/>
</dbReference>
<dbReference type="Pfam" id="PF01633">
    <property type="entry name" value="Choline_kinase"/>
    <property type="match status" value="1"/>
</dbReference>
<dbReference type="AlphaFoldDB" id="A0A0A1T8V6"/>
<evidence type="ECO:0000313" key="2">
    <source>
        <dbReference type="Proteomes" id="UP000039046"/>
    </source>
</evidence>
<reference evidence="1 2" key="1">
    <citation type="journal article" date="2015" name="Genome Announc.">
        <title>Draft Genome Sequence and Gene Annotation of the Entomopathogenic Fungus Verticillium hemipterigenum.</title>
        <authorList>
            <person name="Horn F."/>
            <person name="Habel A."/>
            <person name="Scharf D.H."/>
            <person name="Dworschak J."/>
            <person name="Brakhage A.A."/>
            <person name="Guthke R."/>
            <person name="Hertweck C."/>
            <person name="Linde J."/>
        </authorList>
    </citation>
    <scope>NUCLEOTIDE SEQUENCE [LARGE SCALE GENOMIC DNA]</scope>
</reference>
<gene>
    <name evidence="1" type="ORF">VHEMI02751</name>
</gene>
<protein>
    <submittedName>
        <fullName evidence="1">Uncharacterized protein</fullName>
    </submittedName>
</protein>
<dbReference type="Proteomes" id="UP000039046">
    <property type="component" value="Unassembled WGS sequence"/>
</dbReference>
<proteinExistence type="predicted"/>
<dbReference type="OrthoDB" id="4959733at2759"/>
<keyword evidence="2" id="KW-1185">Reference proteome</keyword>
<organism evidence="1 2">
    <name type="scientific">[Torrubiella] hemipterigena</name>
    <dbReference type="NCBI Taxonomy" id="1531966"/>
    <lineage>
        <taxon>Eukaryota</taxon>
        <taxon>Fungi</taxon>
        <taxon>Dikarya</taxon>
        <taxon>Ascomycota</taxon>
        <taxon>Pezizomycotina</taxon>
        <taxon>Sordariomycetes</taxon>
        <taxon>Hypocreomycetidae</taxon>
        <taxon>Hypocreales</taxon>
        <taxon>Clavicipitaceae</taxon>
        <taxon>Clavicipitaceae incertae sedis</taxon>
        <taxon>'Torrubiella' clade</taxon>
    </lineage>
</organism>
<dbReference type="HOGENOM" id="CLU_069864_1_0_1"/>
<dbReference type="PANTHER" id="PTHR21310">
    <property type="entry name" value="AMINOGLYCOSIDE PHOSPHOTRANSFERASE-RELATED-RELATED"/>
    <property type="match status" value="1"/>
</dbReference>
<dbReference type="InterPro" id="IPR011009">
    <property type="entry name" value="Kinase-like_dom_sf"/>
</dbReference>
<dbReference type="PANTHER" id="PTHR21310:SF48">
    <property type="entry name" value="AMINOGLYCOSIDE PHOSPHOTRANSFERASE DOMAIN-CONTAINING PROTEIN"/>
    <property type="match status" value="1"/>
</dbReference>
<evidence type="ECO:0000313" key="1">
    <source>
        <dbReference type="EMBL" id="CEJ82702.1"/>
    </source>
</evidence>
<sequence>MAIDHNSPALAESYVLCDKKYIVTPKSFIKRTLRRHEWQTAWNSRLIIPSQCWPQRWRTDAANLAFIAANTTIPVPRVNFAFEDDGAFYFSTRMVDGVSMRSLPDDKKAVVQADLDGYIAQLRALKRDRPGVPGSDLLCPPIRVYEEPEVTGNGGWNAHCCFRLKPGWRPTPGEEYVFCHNDLGRHNILVNPETLKVMAVIDWEYGGFWPAWFEGHFWKRDGPSGAVGDEECDVKRLRAWLEENCDPVPMPPL</sequence>
<dbReference type="SUPFAM" id="SSF56112">
    <property type="entry name" value="Protein kinase-like (PK-like)"/>
    <property type="match status" value="1"/>
</dbReference>
<dbReference type="InterPro" id="IPR051678">
    <property type="entry name" value="AGP_Transferase"/>
</dbReference>
<dbReference type="EMBL" id="CDHN01000001">
    <property type="protein sequence ID" value="CEJ82702.1"/>
    <property type="molecule type" value="Genomic_DNA"/>
</dbReference>
<name>A0A0A1T8V6_9HYPO</name>
<dbReference type="STRING" id="1531966.A0A0A1T8V6"/>
<accession>A0A0A1T8V6</accession>